<evidence type="ECO:0000313" key="2">
    <source>
        <dbReference type="EMBL" id="MCH8614766.1"/>
    </source>
</evidence>
<sequence>MAGFLGRLLLDDKGSVAPTVALSLVALIAAGGIAFDYARVASMDTELQNAADQAALAAASQLDGQAGACARAAAAAASLLTNRTLFANEATGARPVVVANESACDGTGSIQFYQSYDQVTDVPGTAATTDAGAKVVLVSVNPREAFYALTPIVGALRSGNIGAQAIASLGSAICKMPPVMICNPDETGGNITFNPAAYVGDGLRLTAVGGGSGTWAPGNFGYLDTGGGSSGVPGLREALGWNTPPGDCIETTGVDTKPGANVAVTDSINTRFDIFDSNVSCPTGGTCSPSINSVKDVVRPGNANGGNACKLHNQGWQLSSNYYGSGNLPVANSTPGALTVANTPDAMGYPRDECHAVSNNGVCSGGRMGDGAWDRDAYFRVNYKRAGVTPYWSGGTGAGTWQFNTGLPANATRYQVYSWEMANRGTTVDGVSVLGSRIASGSGGGALTSYGSPQCGTGQVPNSTTPDRRRISVAVVNCVAENVHGNSTNVQVVKWIDVFLVEPSLNRERTNNGDMYVEIIGETQSGGNGQVAGQVIKRDVPYLIR</sequence>
<dbReference type="EMBL" id="JAKZHW010000001">
    <property type="protein sequence ID" value="MCH8614766.1"/>
    <property type="molecule type" value="Genomic_DNA"/>
</dbReference>
<dbReference type="RefSeq" id="WP_241445347.1">
    <property type="nucleotide sequence ID" value="NZ_JAKZHW010000001.1"/>
</dbReference>
<evidence type="ECO:0000259" key="1">
    <source>
        <dbReference type="Pfam" id="PF13400"/>
    </source>
</evidence>
<reference evidence="2 3" key="1">
    <citation type="submission" date="2022-03" db="EMBL/GenBank/DDBJ databases">
        <authorList>
            <person name="Jo J.-H."/>
            <person name="Im W.-T."/>
        </authorList>
    </citation>
    <scope>NUCLEOTIDE SEQUENCE [LARGE SCALE GENOMIC DNA]</scope>
    <source>
        <strain evidence="2 3">SM33</strain>
    </source>
</reference>
<gene>
    <name evidence="2" type="ORF">LZ016_01410</name>
</gene>
<name>A0ABS9VIH5_9SPHN</name>
<organism evidence="2 3">
    <name type="scientific">Sphingomonas telluris</name>
    <dbReference type="NCBI Taxonomy" id="2907998"/>
    <lineage>
        <taxon>Bacteria</taxon>
        <taxon>Pseudomonadati</taxon>
        <taxon>Pseudomonadota</taxon>
        <taxon>Alphaproteobacteria</taxon>
        <taxon>Sphingomonadales</taxon>
        <taxon>Sphingomonadaceae</taxon>
        <taxon>Sphingomonas</taxon>
    </lineage>
</organism>
<keyword evidence="3" id="KW-1185">Reference proteome</keyword>
<dbReference type="Pfam" id="PF13400">
    <property type="entry name" value="Tad"/>
    <property type="match status" value="1"/>
</dbReference>
<proteinExistence type="predicted"/>
<accession>A0ABS9VIH5</accession>
<evidence type="ECO:0000313" key="3">
    <source>
        <dbReference type="Proteomes" id="UP001203058"/>
    </source>
</evidence>
<dbReference type="Proteomes" id="UP001203058">
    <property type="component" value="Unassembled WGS sequence"/>
</dbReference>
<feature type="domain" description="Putative Flp pilus-assembly TadG-like N-terminal" evidence="1">
    <location>
        <begin position="14"/>
        <end position="60"/>
    </location>
</feature>
<dbReference type="InterPro" id="IPR028087">
    <property type="entry name" value="Tad_N"/>
</dbReference>
<protein>
    <submittedName>
        <fullName evidence="2">Pilus assembly protein TadG-related protein</fullName>
    </submittedName>
</protein>
<comment type="caution">
    <text evidence="2">The sequence shown here is derived from an EMBL/GenBank/DDBJ whole genome shotgun (WGS) entry which is preliminary data.</text>
</comment>